<comment type="caution">
    <text evidence="2">The sequence shown here is derived from an EMBL/GenBank/DDBJ whole genome shotgun (WGS) entry which is preliminary data.</text>
</comment>
<protein>
    <recommendedName>
        <fullName evidence="4">Nucleoprotein/polynucleotide-associated enzyme</fullName>
    </recommendedName>
</protein>
<evidence type="ECO:0000313" key="2">
    <source>
        <dbReference type="EMBL" id="REH38743.1"/>
    </source>
</evidence>
<reference evidence="2 3" key="1">
    <citation type="submission" date="2018-08" db="EMBL/GenBank/DDBJ databases">
        <title>Genomic Encyclopedia of Type Strains, Phase IV (KMG-IV): sequencing the most valuable type-strain genomes for metagenomic binning, comparative biology and taxonomic classification.</title>
        <authorList>
            <person name="Goeker M."/>
        </authorList>
    </citation>
    <scope>NUCLEOTIDE SEQUENCE [LARGE SCALE GENOMIC DNA]</scope>
    <source>
        <strain evidence="2 3">DSM 26022</strain>
    </source>
</reference>
<dbReference type="InterPro" id="IPR018636">
    <property type="entry name" value="DUF2058"/>
</dbReference>
<organism evidence="2 3">
    <name type="scientific">Paraperlucidibaca baekdonensis</name>
    <dbReference type="NCBI Taxonomy" id="748120"/>
    <lineage>
        <taxon>Bacteria</taxon>
        <taxon>Pseudomonadati</taxon>
        <taxon>Pseudomonadota</taxon>
        <taxon>Gammaproteobacteria</taxon>
        <taxon>Moraxellales</taxon>
        <taxon>Moraxellaceae</taxon>
        <taxon>Paraperlucidibaca</taxon>
    </lineage>
</organism>
<feature type="compositionally biased region" description="Low complexity" evidence="1">
    <location>
        <begin position="53"/>
        <end position="64"/>
    </location>
</feature>
<sequence length="178" mass="19557">MASLKDQLLQAGLANAKRARQADHAKRQAAKGRHEDTPAAELVKQSRAEQMARDQAANKAQQAAQASKAIEAQIRQMIEVHQIDRSGGDQPYQFADAAKVRKLWLRTGQSDQIARGHIAIVRVGAPTTTEFALVPTVVAEKIAQRDAARVVLVVERKAQAIDADDPYADYVIPDDLMW</sequence>
<dbReference type="Proteomes" id="UP000256774">
    <property type="component" value="Unassembled WGS sequence"/>
</dbReference>
<name>A0A3E0H5B2_9GAMM</name>
<dbReference type="RefSeq" id="WP_116207775.1">
    <property type="nucleotide sequence ID" value="NZ_QUNR01000002.1"/>
</dbReference>
<feature type="region of interest" description="Disordered" evidence="1">
    <location>
        <begin position="15"/>
        <end position="64"/>
    </location>
</feature>
<dbReference type="Pfam" id="PF09831">
    <property type="entry name" value="DUF2058"/>
    <property type="match status" value="1"/>
</dbReference>
<evidence type="ECO:0000256" key="1">
    <source>
        <dbReference type="SAM" id="MobiDB-lite"/>
    </source>
</evidence>
<feature type="compositionally biased region" description="Basic and acidic residues" evidence="1">
    <location>
        <begin position="20"/>
        <end position="37"/>
    </location>
</feature>
<keyword evidence="3" id="KW-1185">Reference proteome</keyword>
<dbReference type="AlphaFoldDB" id="A0A3E0H5B2"/>
<gene>
    <name evidence="2" type="ORF">DFR26_0904</name>
</gene>
<evidence type="ECO:0008006" key="4">
    <source>
        <dbReference type="Google" id="ProtNLM"/>
    </source>
</evidence>
<accession>A0A3E0H5B2</accession>
<proteinExistence type="predicted"/>
<evidence type="ECO:0000313" key="3">
    <source>
        <dbReference type="Proteomes" id="UP000256774"/>
    </source>
</evidence>
<dbReference type="EMBL" id="QUNR01000002">
    <property type="protein sequence ID" value="REH38743.1"/>
    <property type="molecule type" value="Genomic_DNA"/>
</dbReference>
<dbReference type="OrthoDB" id="5294470at2"/>